<evidence type="ECO:0000256" key="1">
    <source>
        <dbReference type="ARBA" id="ARBA00007905"/>
    </source>
</evidence>
<dbReference type="PRINTS" id="PR00069">
    <property type="entry name" value="ALDKETRDTASE"/>
</dbReference>
<evidence type="ECO:0000256" key="2">
    <source>
        <dbReference type="ARBA" id="ARBA00022857"/>
    </source>
</evidence>
<dbReference type="AlphaFoldDB" id="A0A8H6WBF2"/>
<dbReference type="OrthoDB" id="416253at2759"/>
<evidence type="ECO:0000259" key="5">
    <source>
        <dbReference type="Pfam" id="PF00248"/>
    </source>
</evidence>
<dbReference type="GO" id="GO:0016616">
    <property type="term" value="F:oxidoreductase activity, acting on the CH-OH group of donors, NAD or NADP as acceptor"/>
    <property type="evidence" value="ECO:0007669"/>
    <property type="project" value="UniProtKB-ARBA"/>
</dbReference>
<dbReference type="Gene3D" id="3.20.20.100">
    <property type="entry name" value="NADP-dependent oxidoreductase domain"/>
    <property type="match status" value="1"/>
</dbReference>
<gene>
    <name evidence="6" type="ORF">MIND_00390700</name>
</gene>
<evidence type="ECO:0000313" key="6">
    <source>
        <dbReference type="EMBL" id="KAF7310171.1"/>
    </source>
</evidence>
<evidence type="ECO:0000313" key="7">
    <source>
        <dbReference type="Proteomes" id="UP000636479"/>
    </source>
</evidence>
<dbReference type="GeneID" id="59343252"/>
<feature type="transmembrane region" description="Helical" evidence="4">
    <location>
        <begin position="341"/>
        <end position="363"/>
    </location>
</feature>
<accession>A0A8H6WBF2</accession>
<dbReference type="Pfam" id="PF00248">
    <property type="entry name" value="Aldo_ket_red"/>
    <property type="match status" value="1"/>
</dbReference>
<dbReference type="PROSITE" id="PS00062">
    <property type="entry name" value="ALDOKETO_REDUCTASE_2"/>
    <property type="match status" value="1"/>
</dbReference>
<comment type="caution">
    <text evidence="6">The sequence shown here is derived from an EMBL/GenBank/DDBJ whole genome shotgun (WGS) entry which is preliminary data.</text>
</comment>
<feature type="domain" description="NADP-dependent oxidoreductase" evidence="5">
    <location>
        <begin position="108"/>
        <end position="316"/>
    </location>
</feature>
<dbReference type="PANTHER" id="PTHR43827:SF3">
    <property type="entry name" value="NADP-DEPENDENT OXIDOREDUCTASE DOMAIN-CONTAINING PROTEIN"/>
    <property type="match status" value="1"/>
</dbReference>
<dbReference type="PANTHER" id="PTHR43827">
    <property type="entry name" value="2,5-DIKETO-D-GLUCONIC ACID REDUCTASE"/>
    <property type="match status" value="1"/>
</dbReference>
<reference evidence="6" key="1">
    <citation type="submission" date="2020-05" db="EMBL/GenBank/DDBJ databases">
        <title>Mycena genomes resolve the evolution of fungal bioluminescence.</title>
        <authorList>
            <person name="Tsai I.J."/>
        </authorList>
    </citation>
    <scope>NUCLEOTIDE SEQUENCE</scope>
    <source>
        <strain evidence="6">171206Taipei</strain>
    </source>
</reference>
<name>A0A8H6WBF2_9AGAR</name>
<organism evidence="6 7">
    <name type="scientific">Mycena indigotica</name>
    <dbReference type="NCBI Taxonomy" id="2126181"/>
    <lineage>
        <taxon>Eukaryota</taxon>
        <taxon>Fungi</taxon>
        <taxon>Dikarya</taxon>
        <taxon>Basidiomycota</taxon>
        <taxon>Agaricomycotina</taxon>
        <taxon>Agaricomycetes</taxon>
        <taxon>Agaricomycetidae</taxon>
        <taxon>Agaricales</taxon>
        <taxon>Marasmiineae</taxon>
        <taxon>Mycenaceae</taxon>
        <taxon>Mycena</taxon>
    </lineage>
</organism>
<dbReference type="InterPro" id="IPR018170">
    <property type="entry name" value="Aldo/ket_reductase_CS"/>
</dbReference>
<dbReference type="Proteomes" id="UP000636479">
    <property type="component" value="Unassembled WGS sequence"/>
</dbReference>
<dbReference type="RefSeq" id="XP_037223621.1">
    <property type="nucleotide sequence ID" value="XM_037360736.1"/>
</dbReference>
<keyword evidence="4" id="KW-0472">Membrane</keyword>
<dbReference type="InterPro" id="IPR036812">
    <property type="entry name" value="NAD(P)_OxRdtase_dom_sf"/>
</dbReference>
<proteinExistence type="inferred from homology"/>
<dbReference type="SUPFAM" id="SSF51430">
    <property type="entry name" value="NAD(P)-linked oxidoreductase"/>
    <property type="match status" value="1"/>
</dbReference>
<evidence type="ECO:0000256" key="4">
    <source>
        <dbReference type="SAM" id="Phobius"/>
    </source>
</evidence>
<comment type="similarity">
    <text evidence="1">Belongs to the aldo/keto reductase family.</text>
</comment>
<keyword evidence="4" id="KW-1133">Transmembrane helix</keyword>
<protein>
    <submittedName>
        <fullName evidence="6">Aldo-ket-red domain-containing protein</fullName>
    </submittedName>
</protein>
<keyword evidence="4" id="KW-0812">Transmembrane</keyword>
<evidence type="ECO:0000256" key="3">
    <source>
        <dbReference type="ARBA" id="ARBA00023002"/>
    </source>
</evidence>
<dbReference type="InterPro" id="IPR023210">
    <property type="entry name" value="NADP_OxRdtase_dom"/>
</dbReference>
<keyword evidence="2" id="KW-0521">NADP</keyword>
<keyword evidence="3" id="KW-0560">Oxidoreductase</keyword>
<keyword evidence="7" id="KW-1185">Reference proteome</keyword>
<dbReference type="EMBL" id="JACAZF010000003">
    <property type="protein sequence ID" value="KAF7310171.1"/>
    <property type="molecule type" value="Genomic_DNA"/>
</dbReference>
<sequence>MPFDDIVLNDGRKIPSIAFGTGSVYKRMDVTTYVKQALDAGAEPTSLFFYTVLTDALAGFSHIDTAQGAPILIFSFPISYDHPQDTKPKVLPSQYQQPTLTRLPIGFVGAAIRDTGLARSEFYVTTKYSRSAFSVDQSINNSLSQLGLKFVDLYLIHQPSLSADITATWKELEAVQKAGLAKSIGVSNFPLNHLKQLCSDPSVTILPAVNQIQLHPYNYHRQRELIEWAQAQGIVIEAYGGLNSLTQSPGGPVDTPVAAAAARLCISPTQVLLGWLRAKGVVIVTTTSHEGRLAEYLAAGDLRPLPPADVAAIDAAGAQGYRIPRILRSTISLNGPHSKQAAYAFTLISIVLVATGLGVLMYLRLSGMRFPWDEREAGDVFSFGMATLAREEDFGVGCN</sequence>
<dbReference type="InterPro" id="IPR020471">
    <property type="entry name" value="AKR"/>
</dbReference>